<feature type="region of interest" description="Disordered" evidence="7">
    <location>
        <begin position="671"/>
        <end position="704"/>
    </location>
</feature>
<protein>
    <recommendedName>
        <fullName evidence="10">Protein kinase domain-containing protein</fullName>
    </recommendedName>
</protein>
<keyword evidence="3 8" id="KW-0812">Transmembrane</keyword>
<dbReference type="Gene3D" id="3.30.200.20">
    <property type="entry name" value="Phosphorylase Kinase, domain 1"/>
    <property type="match status" value="1"/>
</dbReference>
<feature type="chain" id="PRO_5047437932" description="Protein kinase domain-containing protein" evidence="9">
    <location>
        <begin position="19"/>
        <end position="1020"/>
    </location>
</feature>
<name>A0ABP0ZBU4_9ROSI</name>
<dbReference type="InterPro" id="IPR053059">
    <property type="entry name" value="Inactive_SerThr-Kinase_ABA"/>
</dbReference>
<dbReference type="InterPro" id="IPR013210">
    <property type="entry name" value="LRR_N_plant-typ"/>
</dbReference>
<evidence type="ECO:0000259" key="10">
    <source>
        <dbReference type="PROSITE" id="PS50011"/>
    </source>
</evidence>
<feature type="region of interest" description="Disordered" evidence="7">
    <location>
        <begin position="612"/>
        <end position="655"/>
    </location>
</feature>
<dbReference type="Gene3D" id="3.80.10.10">
    <property type="entry name" value="Ribonuclease Inhibitor"/>
    <property type="match status" value="3"/>
</dbReference>
<dbReference type="SMART" id="SM00369">
    <property type="entry name" value="LRR_TYP"/>
    <property type="match status" value="5"/>
</dbReference>
<evidence type="ECO:0000313" key="12">
    <source>
        <dbReference type="Proteomes" id="UP001642487"/>
    </source>
</evidence>
<dbReference type="Pfam" id="PF00560">
    <property type="entry name" value="LRR_1"/>
    <property type="match status" value="7"/>
</dbReference>
<dbReference type="Proteomes" id="UP001642487">
    <property type="component" value="Chromosome 8"/>
</dbReference>
<evidence type="ECO:0000256" key="6">
    <source>
        <dbReference type="ARBA" id="ARBA00023136"/>
    </source>
</evidence>
<evidence type="ECO:0000256" key="9">
    <source>
        <dbReference type="SAM" id="SignalP"/>
    </source>
</evidence>
<feature type="domain" description="Protein kinase" evidence="10">
    <location>
        <begin position="734"/>
        <end position="1017"/>
    </location>
</feature>
<dbReference type="Pfam" id="PF07714">
    <property type="entry name" value="PK_Tyr_Ser-Thr"/>
    <property type="match status" value="1"/>
</dbReference>
<evidence type="ECO:0000256" key="8">
    <source>
        <dbReference type="SAM" id="Phobius"/>
    </source>
</evidence>
<dbReference type="SUPFAM" id="SSF52058">
    <property type="entry name" value="L domain-like"/>
    <property type="match status" value="3"/>
</dbReference>
<proteinExistence type="predicted"/>
<dbReference type="Pfam" id="PF13516">
    <property type="entry name" value="LRR_6"/>
    <property type="match status" value="1"/>
</dbReference>
<dbReference type="InterPro" id="IPR001245">
    <property type="entry name" value="Ser-Thr/Tyr_kinase_cat_dom"/>
</dbReference>
<keyword evidence="5 8" id="KW-1133">Transmembrane helix</keyword>
<feature type="compositionally biased region" description="Low complexity" evidence="7">
    <location>
        <begin position="680"/>
        <end position="694"/>
    </location>
</feature>
<organism evidence="11 12">
    <name type="scientific">Citrullus colocynthis</name>
    <name type="common">colocynth</name>
    <dbReference type="NCBI Taxonomy" id="252529"/>
    <lineage>
        <taxon>Eukaryota</taxon>
        <taxon>Viridiplantae</taxon>
        <taxon>Streptophyta</taxon>
        <taxon>Embryophyta</taxon>
        <taxon>Tracheophyta</taxon>
        <taxon>Spermatophyta</taxon>
        <taxon>Magnoliopsida</taxon>
        <taxon>eudicotyledons</taxon>
        <taxon>Gunneridae</taxon>
        <taxon>Pentapetalae</taxon>
        <taxon>rosids</taxon>
        <taxon>fabids</taxon>
        <taxon>Cucurbitales</taxon>
        <taxon>Cucurbitaceae</taxon>
        <taxon>Benincaseae</taxon>
        <taxon>Citrullus</taxon>
    </lineage>
</organism>
<keyword evidence="12" id="KW-1185">Reference proteome</keyword>
<sequence>MQVTCLMILLFLFVNVLGQSDFAALLELKKGIVKDPSGKLDSWDSMSLDSDGCPSNWFGVVCVNGRVTSLTFDNAGLVGDFNFSAITGLSLLRNLSLSNNQLTGTIVKVGLFKSLEFLDLSRNRFRGMVPSFLIGLVNLVSLNLSSNQFEGALPSGFGKLEELKYVDVHGNGFVGDITGLLSQMGSVVHVDLSSNQFTGSMDAGVGNPSFISSIRYLNISHNLLTGVLFPHDGMPYFDSLEVFDASNNQFVGTIPAFNFVVSLQTLILGRNKLSGSLPEALLRDRSMLLTELDLSHNELQGPVGSITSTTLKKLNISSNKLTGSLPTTVGQCAVVDLSNNMLSGDLSRIQSWGNHVEVIQLSSNSLTGTLSNKSSQLLRLTLLNISNNSLEGVLPNVLGTYAELEVIDLSQNRLNGPIPSTLFHSLKLTDLNLSGNNFTGPIPLYESIDSTSSSSSLQNSSLKSLDLSRNSLTGRLPLELSKLPVLVYLNLSKNYFDGIIPDNLPNSLKGFDVSFNNLSGEVPENLMRFPDSAFHPGNSLLIFPSSPSPPGDLPGLPSTMHRAHMKPIVRIVLVVGLIIVAALVVLFCIIVYYRAQRLDRRSTLTNIEKEGALEEASSVTRQSEIDKKKNASIPPSGFRPDLLPPSHRGEGHVGGDLWSVSDKAKDVGYHESLGKGEGISSPMSLMSSSSPSPSKIQQHPDHPRALKVRSPDKLAGDLHLFDGSLMFTAEELSRAPAEIVGKSCHGTLYKATLDSGHVLAVKWLREGMAKGKKEFAREVKKLGSIKHPNLVSINGYYWGPRDHEKLVISTFINAQSLAFYLQEMERGGILPLSLPGRLKVALDIAQCLNYFHNEKAIPHGNLKSSNVLLETSTSTINARLTDYSLHRILTPAGTAEQVLNAGALGYRPPEFASSSKPCPSLKSDVYAFGVILLELLTGRSSGEIVCGIPGVVDLTDWVRYLARENRFDECIDRTIMDLDGDEKPPKQLEDMLQMALRCTLSAAERPDMKTVYEELLVIVQ</sequence>
<feature type="signal peptide" evidence="9">
    <location>
        <begin position="1"/>
        <end position="18"/>
    </location>
</feature>
<evidence type="ECO:0000256" key="2">
    <source>
        <dbReference type="ARBA" id="ARBA00022614"/>
    </source>
</evidence>
<evidence type="ECO:0000256" key="4">
    <source>
        <dbReference type="ARBA" id="ARBA00022737"/>
    </source>
</evidence>
<dbReference type="InterPro" id="IPR003591">
    <property type="entry name" value="Leu-rich_rpt_typical-subtyp"/>
</dbReference>
<keyword evidence="9" id="KW-0732">Signal</keyword>
<comment type="subcellular location">
    <subcellularLocation>
        <location evidence="1">Membrane</location>
    </subcellularLocation>
</comment>
<dbReference type="PANTHER" id="PTHR48003:SF3">
    <property type="entry name" value="LEUCINE-RICH REPEAT PROTEIN KINASE FAMILY PROTEIN"/>
    <property type="match status" value="1"/>
</dbReference>
<dbReference type="InterPro" id="IPR032675">
    <property type="entry name" value="LRR_dom_sf"/>
</dbReference>
<gene>
    <name evidence="11" type="ORF">CITCOLO1_LOCUS20492</name>
</gene>
<keyword evidence="4" id="KW-0677">Repeat</keyword>
<evidence type="ECO:0000256" key="1">
    <source>
        <dbReference type="ARBA" id="ARBA00004370"/>
    </source>
</evidence>
<dbReference type="EMBL" id="OZ021742">
    <property type="protein sequence ID" value="CAK9328087.1"/>
    <property type="molecule type" value="Genomic_DNA"/>
</dbReference>
<evidence type="ECO:0000256" key="3">
    <source>
        <dbReference type="ARBA" id="ARBA00022692"/>
    </source>
</evidence>
<feature type="transmembrane region" description="Helical" evidence="8">
    <location>
        <begin position="568"/>
        <end position="593"/>
    </location>
</feature>
<accession>A0ABP0ZBU4</accession>
<dbReference type="Pfam" id="PF13855">
    <property type="entry name" value="LRR_8"/>
    <property type="match status" value="1"/>
</dbReference>
<dbReference type="InterPro" id="IPR011009">
    <property type="entry name" value="Kinase-like_dom_sf"/>
</dbReference>
<dbReference type="InterPro" id="IPR000719">
    <property type="entry name" value="Prot_kinase_dom"/>
</dbReference>
<evidence type="ECO:0000313" key="11">
    <source>
        <dbReference type="EMBL" id="CAK9328087.1"/>
    </source>
</evidence>
<keyword evidence="6 8" id="KW-0472">Membrane</keyword>
<dbReference type="Gene3D" id="1.10.510.10">
    <property type="entry name" value="Transferase(Phosphotransferase) domain 1"/>
    <property type="match status" value="1"/>
</dbReference>
<dbReference type="PROSITE" id="PS50011">
    <property type="entry name" value="PROTEIN_KINASE_DOM"/>
    <property type="match status" value="1"/>
</dbReference>
<keyword evidence="2" id="KW-0433">Leucine-rich repeat</keyword>
<evidence type="ECO:0000256" key="7">
    <source>
        <dbReference type="SAM" id="MobiDB-lite"/>
    </source>
</evidence>
<reference evidence="11 12" key="1">
    <citation type="submission" date="2024-03" db="EMBL/GenBank/DDBJ databases">
        <authorList>
            <person name="Gkanogiannis A."/>
            <person name="Becerra Lopez-Lavalle L."/>
        </authorList>
    </citation>
    <scope>NUCLEOTIDE SEQUENCE [LARGE SCALE GENOMIC DNA]</scope>
</reference>
<dbReference type="InterPro" id="IPR001611">
    <property type="entry name" value="Leu-rich_rpt"/>
</dbReference>
<dbReference type="PANTHER" id="PTHR48003">
    <property type="entry name" value="OS07G0626500 PROTEIN"/>
    <property type="match status" value="1"/>
</dbReference>
<dbReference type="SUPFAM" id="SSF56112">
    <property type="entry name" value="Protein kinase-like (PK-like)"/>
    <property type="match status" value="1"/>
</dbReference>
<dbReference type="Pfam" id="PF08263">
    <property type="entry name" value="LRRNT_2"/>
    <property type="match status" value="1"/>
</dbReference>
<evidence type="ECO:0000256" key="5">
    <source>
        <dbReference type="ARBA" id="ARBA00022989"/>
    </source>
</evidence>